<evidence type="ECO:0000256" key="1">
    <source>
        <dbReference type="PROSITE-ProRule" id="PRU00169"/>
    </source>
</evidence>
<evidence type="ECO:0000259" key="2">
    <source>
        <dbReference type="PROSITE" id="PS50110"/>
    </source>
</evidence>
<dbReference type="GO" id="GO:0000156">
    <property type="term" value="F:phosphorelay response regulator activity"/>
    <property type="evidence" value="ECO:0007669"/>
    <property type="project" value="InterPro"/>
</dbReference>
<dbReference type="AlphaFoldDB" id="A0A9X4ATH5"/>
<organism evidence="4 5">
    <name type="scientific">Polyangium jinanense</name>
    <dbReference type="NCBI Taxonomy" id="2829994"/>
    <lineage>
        <taxon>Bacteria</taxon>
        <taxon>Pseudomonadati</taxon>
        <taxon>Myxococcota</taxon>
        <taxon>Polyangia</taxon>
        <taxon>Polyangiales</taxon>
        <taxon>Polyangiaceae</taxon>
        <taxon>Polyangium</taxon>
    </lineage>
</organism>
<dbReference type="EMBL" id="JAGTJJ010000014">
    <property type="protein sequence ID" value="MDC3983556.1"/>
    <property type="molecule type" value="Genomic_DNA"/>
</dbReference>
<dbReference type="InterPro" id="IPR046947">
    <property type="entry name" value="LytR-like"/>
</dbReference>
<comment type="caution">
    <text evidence="4">The sequence shown here is derived from an EMBL/GenBank/DDBJ whole genome shotgun (WGS) entry which is preliminary data.</text>
</comment>
<evidence type="ECO:0000259" key="3">
    <source>
        <dbReference type="PROSITE" id="PS50930"/>
    </source>
</evidence>
<dbReference type="Gene3D" id="2.40.50.1020">
    <property type="entry name" value="LytTr DNA-binding domain"/>
    <property type="match status" value="1"/>
</dbReference>
<dbReference type="Pfam" id="PF04397">
    <property type="entry name" value="LytTR"/>
    <property type="match status" value="1"/>
</dbReference>
<dbReference type="GO" id="GO:0003677">
    <property type="term" value="F:DNA binding"/>
    <property type="evidence" value="ECO:0007669"/>
    <property type="project" value="InterPro"/>
</dbReference>
<sequence>MTDVSGTVDTFRFRVLVVEDEWPARNYLVELLEGSHLAEVVGAVASVGEARQALQPAAAGLEVDVVFVDIVLEGDDETGLDLVRTSARNPRRPMFVLATAFKEHAIEAFDLGVDDYLLKPFTEERVEQCLRRLAARRRVVMPQSQSPLRIVARRGRSLVFLEQNEVWAFEAADRLTSVHTPHGTFDLDLSLSAIEASFGRALTRVHRNWLVNAAHIKELERDGGETRIFVGVGIGPERRGVCVPVARERAQAVREMLLASATGLRRI</sequence>
<gene>
    <name evidence="4" type="ORF">KEG57_23820</name>
</gene>
<dbReference type="Proteomes" id="UP001151081">
    <property type="component" value="Unassembled WGS sequence"/>
</dbReference>
<keyword evidence="1" id="KW-0597">Phosphoprotein</keyword>
<dbReference type="Pfam" id="PF00072">
    <property type="entry name" value="Response_reg"/>
    <property type="match status" value="1"/>
</dbReference>
<dbReference type="PROSITE" id="PS50110">
    <property type="entry name" value="RESPONSE_REGULATORY"/>
    <property type="match status" value="1"/>
</dbReference>
<evidence type="ECO:0000313" key="5">
    <source>
        <dbReference type="Proteomes" id="UP001151081"/>
    </source>
</evidence>
<dbReference type="RefSeq" id="WP_272423216.1">
    <property type="nucleotide sequence ID" value="NZ_JAGTJJ010000014.1"/>
</dbReference>
<dbReference type="InterPro" id="IPR011006">
    <property type="entry name" value="CheY-like_superfamily"/>
</dbReference>
<feature type="domain" description="Response regulatory" evidence="2">
    <location>
        <begin position="14"/>
        <end position="134"/>
    </location>
</feature>
<protein>
    <submittedName>
        <fullName evidence="4">Response regulator transcription factor</fullName>
    </submittedName>
</protein>
<dbReference type="Gene3D" id="3.40.50.2300">
    <property type="match status" value="1"/>
</dbReference>
<reference evidence="4 5" key="1">
    <citation type="submission" date="2021-04" db="EMBL/GenBank/DDBJ databases">
        <title>Genome analysis of Polyangium sp.</title>
        <authorList>
            <person name="Li Y."/>
            <person name="Wang J."/>
        </authorList>
    </citation>
    <scope>NUCLEOTIDE SEQUENCE [LARGE SCALE GENOMIC DNA]</scope>
    <source>
        <strain evidence="4 5">SDU14</strain>
    </source>
</reference>
<dbReference type="SMART" id="SM00448">
    <property type="entry name" value="REC"/>
    <property type="match status" value="1"/>
</dbReference>
<accession>A0A9X4ATH5</accession>
<dbReference type="SUPFAM" id="SSF52172">
    <property type="entry name" value="CheY-like"/>
    <property type="match status" value="1"/>
</dbReference>
<keyword evidence="5" id="KW-1185">Reference proteome</keyword>
<dbReference type="PANTHER" id="PTHR37299:SF1">
    <property type="entry name" value="STAGE 0 SPORULATION PROTEIN A HOMOLOG"/>
    <property type="match status" value="1"/>
</dbReference>
<feature type="modified residue" description="4-aspartylphosphate" evidence="1">
    <location>
        <position position="69"/>
    </location>
</feature>
<dbReference type="InterPro" id="IPR001789">
    <property type="entry name" value="Sig_transdc_resp-reg_receiver"/>
</dbReference>
<proteinExistence type="predicted"/>
<dbReference type="PANTHER" id="PTHR37299">
    <property type="entry name" value="TRANSCRIPTIONAL REGULATOR-RELATED"/>
    <property type="match status" value="1"/>
</dbReference>
<dbReference type="InterPro" id="IPR007492">
    <property type="entry name" value="LytTR_DNA-bd_dom"/>
</dbReference>
<feature type="domain" description="HTH LytTR-type" evidence="3">
    <location>
        <begin position="150"/>
        <end position="259"/>
    </location>
</feature>
<dbReference type="SMART" id="SM00850">
    <property type="entry name" value="LytTR"/>
    <property type="match status" value="1"/>
</dbReference>
<evidence type="ECO:0000313" key="4">
    <source>
        <dbReference type="EMBL" id="MDC3983556.1"/>
    </source>
</evidence>
<dbReference type="PROSITE" id="PS50930">
    <property type="entry name" value="HTH_LYTTR"/>
    <property type="match status" value="1"/>
</dbReference>
<name>A0A9X4ATH5_9BACT</name>